<sequence length="57" mass="6981">MAYLLVLPTILWRVFHSQFWISLARYQTAKSKHIGIEFEQVDRERNWSLEQFRVDRA</sequence>
<comment type="caution">
    <text evidence="2">The sequence shown here is derived from an EMBL/GenBank/DDBJ whole genome shotgun (WGS) entry which is preliminary data.</text>
</comment>
<dbReference type="EMBL" id="DUZY01000001">
    <property type="protein sequence ID" value="DAD18695.1"/>
    <property type="molecule type" value="Genomic_DNA"/>
</dbReference>
<name>A0A822XIU6_NELNU</name>
<evidence type="ECO:0000313" key="2">
    <source>
        <dbReference type="EMBL" id="DAD18695.1"/>
    </source>
</evidence>
<accession>A0A822XIU6</accession>
<reference evidence="2 3" key="1">
    <citation type="journal article" date="2020" name="Mol. Biol. Evol.">
        <title>Distinct Expression and Methylation Patterns for Genes with Different Fates following a Single Whole-Genome Duplication in Flowering Plants.</title>
        <authorList>
            <person name="Shi T."/>
            <person name="Rahmani R.S."/>
            <person name="Gugger P.F."/>
            <person name="Wang M."/>
            <person name="Li H."/>
            <person name="Zhang Y."/>
            <person name="Li Z."/>
            <person name="Wang Q."/>
            <person name="Van de Peer Y."/>
            <person name="Marchal K."/>
            <person name="Chen J."/>
        </authorList>
    </citation>
    <scope>NUCLEOTIDE SEQUENCE [LARGE SCALE GENOMIC DNA]</scope>
    <source>
        <tissue evidence="2">Leaf</tissue>
    </source>
</reference>
<feature type="signal peptide" evidence="1">
    <location>
        <begin position="1"/>
        <end position="17"/>
    </location>
</feature>
<dbReference type="AlphaFoldDB" id="A0A822XIU6"/>
<feature type="chain" id="PRO_5032556501" evidence="1">
    <location>
        <begin position="18"/>
        <end position="57"/>
    </location>
</feature>
<organism evidence="2 3">
    <name type="scientific">Nelumbo nucifera</name>
    <name type="common">Sacred lotus</name>
    <dbReference type="NCBI Taxonomy" id="4432"/>
    <lineage>
        <taxon>Eukaryota</taxon>
        <taxon>Viridiplantae</taxon>
        <taxon>Streptophyta</taxon>
        <taxon>Embryophyta</taxon>
        <taxon>Tracheophyta</taxon>
        <taxon>Spermatophyta</taxon>
        <taxon>Magnoliopsida</taxon>
        <taxon>Proteales</taxon>
        <taxon>Nelumbonaceae</taxon>
        <taxon>Nelumbo</taxon>
    </lineage>
</organism>
<evidence type="ECO:0000313" key="3">
    <source>
        <dbReference type="Proteomes" id="UP000607653"/>
    </source>
</evidence>
<protein>
    <submittedName>
        <fullName evidence="2">Uncharacterized protein</fullName>
    </submittedName>
</protein>
<keyword evidence="3" id="KW-1185">Reference proteome</keyword>
<keyword evidence="1" id="KW-0732">Signal</keyword>
<proteinExistence type="predicted"/>
<evidence type="ECO:0000256" key="1">
    <source>
        <dbReference type="SAM" id="SignalP"/>
    </source>
</evidence>
<gene>
    <name evidence="2" type="ORF">HUJ06_020158</name>
</gene>
<dbReference type="Proteomes" id="UP000607653">
    <property type="component" value="Unassembled WGS sequence"/>
</dbReference>